<dbReference type="RefSeq" id="WP_113593880.1">
    <property type="nucleotide sequence ID" value="NZ_CAWNVX010000009.1"/>
</dbReference>
<sequence length="274" mass="31739">MKVNIVTVNFNSSLETIKMLESLEDSFSFIDSVIVVDNASDEFHVQTLVDYQNSYVSGKLNVSFEYLNKNIGYFPGLNYGISQLDHSRKHSDYTIVCNNDLLFEHKFFEALENSVYPLNVLALSPSVKTINAVYQNPSMRSKPSKLRTLFYQIYYSNYTLGRIVLKLWRSMGFGIDSNFKKDEEAKSIFIGIGAIYILTPKFFSYFEQLDYPLFLYGEEAFFSKQIYGAGGSIWYEPTMEVLHLESVSTDKLPSKFNYELNAKAFKLYKNYYRD</sequence>
<evidence type="ECO:0000313" key="6">
    <source>
        <dbReference type="Proteomes" id="UP000252488"/>
    </source>
</evidence>
<keyword evidence="6" id="KW-1185">Reference proteome</keyword>
<name>A0ABX9FI74_9VIBR</name>
<evidence type="ECO:0000256" key="2">
    <source>
        <dbReference type="ARBA" id="ARBA00022676"/>
    </source>
</evidence>
<evidence type="ECO:0000313" key="5">
    <source>
        <dbReference type="EMBL" id="RBM51659.1"/>
    </source>
</evidence>
<dbReference type="SUPFAM" id="SSF53448">
    <property type="entry name" value="Nucleotide-diphospho-sugar transferases"/>
    <property type="match status" value="1"/>
</dbReference>
<accession>A0ABX9FI74</accession>
<dbReference type="Pfam" id="PF00535">
    <property type="entry name" value="Glycos_transf_2"/>
    <property type="match status" value="1"/>
</dbReference>
<dbReference type="Gene3D" id="3.90.550.10">
    <property type="entry name" value="Spore Coat Polysaccharide Biosynthesis Protein SpsA, Chain A"/>
    <property type="match status" value="1"/>
</dbReference>
<proteinExistence type="inferred from homology"/>
<evidence type="ECO:0000256" key="1">
    <source>
        <dbReference type="ARBA" id="ARBA00006739"/>
    </source>
</evidence>
<reference evidence="5 6" key="1">
    <citation type="submission" date="2018-06" db="EMBL/GenBank/DDBJ databases">
        <title>Draft genome sequences of nine Vibrio sp. clinical isolates from across the United States representing the closest known relative of Vibrio cholerae.</title>
        <authorList>
            <person name="Islam M.T."/>
            <person name="Liang K."/>
            <person name="Im M.S."/>
            <person name="Winkjer J."/>
            <person name="Busby S."/>
            <person name="Batra D."/>
            <person name="Rowe L."/>
            <person name="Tarr C.L."/>
            <person name="Boucher Y."/>
        </authorList>
    </citation>
    <scope>NUCLEOTIDE SEQUENCE [LARGE SCALE GENOMIC DNA]</scope>
    <source>
        <strain evidence="5 6">2016V-1111</strain>
    </source>
</reference>
<evidence type="ECO:0000256" key="3">
    <source>
        <dbReference type="ARBA" id="ARBA00022679"/>
    </source>
</evidence>
<comment type="caution">
    <text evidence="5">The sequence shown here is derived from an EMBL/GenBank/DDBJ whole genome shotgun (WGS) entry which is preliminary data.</text>
</comment>
<dbReference type="Proteomes" id="UP000252488">
    <property type="component" value="Unassembled WGS sequence"/>
</dbReference>
<dbReference type="PANTHER" id="PTHR43179">
    <property type="entry name" value="RHAMNOSYLTRANSFERASE WBBL"/>
    <property type="match status" value="1"/>
</dbReference>
<evidence type="ECO:0000259" key="4">
    <source>
        <dbReference type="Pfam" id="PF00535"/>
    </source>
</evidence>
<organism evidence="5 6">
    <name type="scientific">Vibrio paracholerae</name>
    <dbReference type="NCBI Taxonomy" id="650003"/>
    <lineage>
        <taxon>Bacteria</taxon>
        <taxon>Pseudomonadati</taxon>
        <taxon>Pseudomonadota</taxon>
        <taxon>Gammaproteobacteria</taxon>
        <taxon>Vibrionales</taxon>
        <taxon>Vibrionaceae</taxon>
        <taxon>Vibrio</taxon>
    </lineage>
</organism>
<dbReference type="InterPro" id="IPR001173">
    <property type="entry name" value="Glyco_trans_2-like"/>
</dbReference>
<gene>
    <name evidence="5" type="ORF">DLR69_15535</name>
</gene>
<comment type="similarity">
    <text evidence="1">Belongs to the glycosyltransferase 2 family.</text>
</comment>
<dbReference type="EMBL" id="QKKR01000037">
    <property type="protein sequence ID" value="RBM51659.1"/>
    <property type="molecule type" value="Genomic_DNA"/>
</dbReference>
<dbReference type="PANTHER" id="PTHR43179:SF12">
    <property type="entry name" value="GALACTOFURANOSYLTRANSFERASE GLFT2"/>
    <property type="match status" value="1"/>
</dbReference>
<protein>
    <recommendedName>
        <fullName evidence="4">Glycosyltransferase 2-like domain-containing protein</fullName>
    </recommendedName>
</protein>
<keyword evidence="2" id="KW-0328">Glycosyltransferase</keyword>
<feature type="domain" description="Glycosyltransferase 2-like" evidence="4">
    <location>
        <begin position="5"/>
        <end position="120"/>
    </location>
</feature>
<dbReference type="InterPro" id="IPR029044">
    <property type="entry name" value="Nucleotide-diphossugar_trans"/>
</dbReference>
<keyword evidence="3" id="KW-0808">Transferase</keyword>